<evidence type="ECO:0000256" key="2">
    <source>
        <dbReference type="ARBA" id="ARBA00022989"/>
    </source>
</evidence>
<feature type="transmembrane region" description="Helical" evidence="4">
    <location>
        <begin position="52"/>
        <end position="68"/>
    </location>
</feature>
<comment type="caution">
    <text evidence="6">The sequence shown here is derived from an EMBL/GenBank/DDBJ whole genome shotgun (WGS) entry which is preliminary data.</text>
</comment>
<evidence type="ECO:0000313" key="7">
    <source>
        <dbReference type="Proteomes" id="UP000643405"/>
    </source>
</evidence>
<gene>
    <name evidence="6" type="ORF">ICI42_06890</name>
</gene>
<accession>A0A8J6U1E4</accession>
<feature type="transmembrane region" description="Helical" evidence="4">
    <location>
        <begin position="254"/>
        <end position="273"/>
    </location>
</feature>
<dbReference type="Pfam" id="PF07690">
    <property type="entry name" value="MFS_1"/>
    <property type="match status" value="1"/>
</dbReference>
<dbReference type="InterPro" id="IPR036259">
    <property type="entry name" value="MFS_trans_sf"/>
</dbReference>
<evidence type="ECO:0000259" key="5">
    <source>
        <dbReference type="PROSITE" id="PS50850"/>
    </source>
</evidence>
<feature type="domain" description="Major facilitator superfamily (MFS) profile" evidence="5">
    <location>
        <begin position="57"/>
        <end position="436"/>
    </location>
</feature>
<sequence>MPRRISGTRIALLWCHALSVRTYYADDSAGVRRRGVVSVADTTAPSRNEADGTVFAVLLAVSFCHMLNDIMQSLLSSLYPMLKDDFNLTFGQIGLLTLTFQGTASLLQPLIGMYTDKKPLPYSLPVGMCSTLFGLLTLAFAHSYGFLLLGAALIGFGSAVFHPESSRVARMASGGRFGLAQSVFQVGGNFGTAIGPLLGAFIVVPKGQGSVAWFSLAALLGIVVLWQVSGWYSRYTAARARRSVPAFVSPLSRRTVVVSLVVLALLVFTKNIYTASMSSYFTFYTIHKFGVSVQEAQVLLFIFLGAMAVGTVAGGPFADRFGPKAVIWFSILGVLPFTLALPYADLFWTRILIVLIGLILASAFSAIVVFAQELVPGRVGMIAGIFFGFAFGMGGIAAAALGELADLKGIDFVYQVCSYLPLLGLLTIFLPSMKALRAPATKR</sequence>
<dbReference type="PROSITE" id="PS50850">
    <property type="entry name" value="MFS"/>
    <property type="match status" value="1"/>
</dbReference>
<dbReference type="PANTHER" id="PTHR43129:SF1">
    <property type="entry name" value="FOSMIDOMYCIN RESISTANCE PROTEIN"/>
    <property type="match status" value="1"/>
</dbReference>
<organism evidence="6 7">
    <name type="scientific">Oryzicola mucosus</name>
    <dbReference type="NCBI Taxonomy" id="2767425"/>
    <lineage>
        <taxon>Bacteria</taxon>
        <taxon>Pseudomonadati</taxon>
        <taxon>Pseudomonadota</taxon>
        <taxon>Alphaproteobacteria</taxon>
        <taxon>Hyphomicrobiales</taxon>
        <taxon>Phyllobacteriaceae</taxon>
        <taxon>Oryzicola</taxon>
    </lineage>
</organism>
<dbReference type="PANTHER" id="PTHR43129">
    <property type="entry name" value="FOSMIDOMYCIN RESISTANCE PROTEIN"/>
    <property type="match status" value="1"/>
</dbReference>
<protein>
    <submittedName>
        <fullName evidence="6">MFS transporter</fullName>
    </submittedName>
</protein>
<feature type="transmembrane region" description="Helical" evidence="4">
    <location>
        <begin position="412"/>
        <end position="433"/>
    </location>
</feature>
<feature type="transmembrane region" description="Helical" evidence="4">
    <location>
        <begin position="210"/>
        <end position="233"/>
    </location>
</feature>
<keyword evidence="1 4" id="KW-0812">Transmembrane</keyword>
<feature type="transmembrane region" description="Helical" evidence="4">
    <location>
        <begin position="119"/>
        <end position="138"/>
    </location>
</feature>
<feature type="transmembrane region" description="Helical" evidence="4">
    <location>
        <begin position="144"/>
        <end position="162"/>
    </location>
</feature>
<feature type="transmembrane region" description="Helical" evidence="4">
    <location>
        <begin position="350"/>
        <end position="370"/>
    </location>
</feature>
<dbReference type="InterPro" id="IPR020846">
    <property type="entry name" value="MFS_dom"/>
</dbReference>
<feature type="transmembrane region" description="Helical" evidence="4">
    <location>
        <begin position="298"/>
        <end position="318"/>
    </location>
</feature>
<feature type="transmembrane region" description="Helical" evidence="4">
    <location>
        <begin position="382"/>
        <end position="400"/>
    </location>
</feature>
<reference evidence="6" key="1">
    <citation type="submission" date="2020-09" db="EMBL/GenBank/DDBJ databases">
        <title>Genome seq and assembly of Tianweitania sp.</title>
        <authorList>
            <person name="Chhetri G."/>
        </authorList>
    </citation>
    <scope>NUCLEOTIDE SEQUENCE</scope>
    <source>
        <strain evidence="6">Rool2</strain>
    </source>
</reference>
<dbReference type="GO" id="GO:0005886">
    <property type="term" value="C:plasma membrane"/>
    <property type="evidence" value="ECO:0007669"/>
    <property type="project" value="TreeGrafter"/>
</dbReference>
<keyword evidence="7" id="KW-1185">Reference proteome</keyword>
<feature type="transmembrane region" description="Helical" evidence="4">
    <location>
        <begin position="183"/>
        <end position="204"/>
    </location>
</feature>
<feature type="transmembrane region" description="Helical" evidence="4">
    <location>
        <begin position="88"/>
        <end position="107"/>
    </location>
</feature>
<dbReference type="Proteomes" id="UP000643405">
    <property type="component" value="Unassembled WGS sequence"/>
</dbReference>
<keyword evidence="3 4" id="KW-0472">Membrane</keyword>
<evidence type="ECO:0000313" key="6">
    <source>
        <dbReference type="EMBL" id="MBD0414373.1"/>
    </source>
</evidence>
<dbReference type="Gene3D" id="1.20.1250.20">
    <property type="entry name" value="MFS general substrate transporter like domains"/>
    <property type="match status" value="2"/>
</dbReference>
<evidence type="ECO:0000256" key="1">
    <source>
        <dbReference type="ARBA" id="ARBA00022692"/>
    </source>
</evidence>
<name>A0A8J6U1E4_9HYPH</name>
<evidence type="ECO:0000256" key="3">
    <source>
        <dbReference type="ARBA" id="ARBA00023136"/>
    </source>
</evidence>
<evidence type="ECO:0000256" key="4">
    <source>
        <dbReference type="SAM" id="Phobius"/>
    </source>
</evidence>
<dbReference type="InterPro" id="IPR011701">
    <property type="entry name" value="MFS"/>
</dbReference>
<dbReference type="EMBL" id="JACVVX010000002">
    <property type="protein sequence ID" value="MBD0414373.1"/>
    <property type="molecule type" value="Genomic_DNA"/>
</dbReference>
<keyword evidence="2 4" id="KW-1133">Transmembrane helix</keyword>
<feature type="transmembrane region" description="Helical" evidence="4">
    <location>
        <begin position="325"/>
        <end position="344"/>
    </location>
</feature>
<proteinExistence type="predicted"/>
<dbReference type="GO" id="GO:0022857">
    <property type="term" value="F:transmembrane transporter activity"/>
    <property type="evidence" value="ECO:0007669"/>
    <property type="project" value="InterPro"/>
</dbReference>
<dbReference type="SUPFAM" id="SSF103473">
    <property type="entry name" value="MFS general substrate transporter"/>
    <property type="match status" value="1"/>
</dbReference>
<dbReference type="AlphaFoldDB" id="A0A8J6U1E4"/>
<dbReference type="CDD" id="cd17478">
    <property type="entry name" value="MFS_FsR"/>
    <property type="match status" value="1"/>
</dbReference>